<dbReference type="EMBL" id="JBIYDN010000015">
    <property type="protein sequence ID" value="MFK4444684.1"/>
    <property type="molecule type" value="Genomic_DNA"/>
</dbReference>
<accession>A0ABW8MLX1</accession>
<protein>
    <submittedName>
        <fullName evidence="1">Uncharacterized protein</fullName>
    </submittedName>
</protein>
<proteinExistence type="predicted"/>
<comment type="caution">
    <text evidence="1">The sequence shown here is derived from an EMBL/GenBank/DDBJ whole genome shotgun (WGS) entry which is preliminary data.</text>
</comment>
<sequence>MSTDYDLYCTVCKKSVKCIASSSIAYGDKMWRGPGLLDEIEKFLFEHRAHSLLFEDSDAFDADDEIAE</sequence>
<evidence type="ECO:0000313" key="2">
    <source>
        <dbReference type="Proteomes" id="UP001620514"/>
    </source>
</evidence>
<dbReference type="Proteomes" id="UP001620514">
    <property type="component" value="Unassembled WGS sequence"/>
</dbReference>
<organism evidence="1 2">
    <name type="scientific">Caballeronia udeis</name>
    <dbReference type="NCBI Taxonomy" id="1232866"/>
    <lineage>
        <taxon>Bacteria</taxon>
        <taxon>Pseudomonadati</taxon>
        <taxon>Pseudomonadota</taxon>
        <taxon>Betaproteobacteria</taxon>
        <taxon>Burkholderiales</taxon>
        <taxon>Burkholderiaceae</taxon>
        <taxon>Caballeronia</taxon>
    </lineage>
</organism>
<gene>
    <name evidence="1" type="ORF">ABH943_004706</name>
</gene>
<evidence type="ECO:0000313" key="1">
    <source>
        <dbReference type="EMBL" id="MFK4444684.1"/>
    </source>
</evidence>
<reference evidence="1 2" key="1">
    <citation type="submission" date="2024-10" db="EMBL/GenBank/DDBJ databases">
        <authorList>
            <person name="Deangelis K."/>
            <person name="Huntemann M."/>
            <person name="Clum A."/>
            <person name="Wang J."/>
            <person name="Palaniappan K."/>
            <person name="Ritter S."/>
            <person name="Chen I.-M."/>
            <person name="Stamatis D."/>
            <person name="Reddy T."/>
            <person name="O'Malley R."/>
            <person name="Daum C."/>
            <person name="Ng V."/>
            <person name="Ivanova N."/>
            <person name="Kyrpides N."/>
            <person name="Woyke T."/>
        </authorList>
    </citation>
    <scope>NUCLEOTIDE SEQUENCE [LARGE SCALE GENOMIC DNA]</scope>
    <source>
        <strain evidence="1 2">GAS97</strain>
    </source>
</reference>
<name>A0ABW8MLX1_9BURK</name>
<reference evidence="1 2" key="2">
    <citation type="submission" date="2024-11" db="EMBL/GenBank/DDBJ databases">
        <title>Using genomics to understand microbial adaptation to soil warming.</title>
        <authorList>
            <person name="Deangelis K.M. PhD."/>
        </authorList>
    </citation>
    <scope>NUCLEOTIDE SEQUENCE [LARGE SCALE GENOMIC DNA]</scope>
    <source>
        <strain evidence="1 2">GAS97</strain>
    </source>
</reference>
<keyword evidence="2" id="KW-1185">Reference proteome</keyword>
<dbReference type="RefSeq" id="WP_404609769.1">
    <property type="nucleotide sequence ID" value="NZ_JBIYDN010000015.1"/>
</dbReference>